<keyword evidence="8" id="KW-1185">Reference proteome</keyword>
<evidence type="ECO:0000313" key="8">
    <source>
        <dbReference type="Proteomes" id="UP000270094"/>
    </source>
</evidence>
<dbReference type="OrthoDB" id="5853025at2759"/>
<dbReference type="GO" id="GO:0071944">
    <property type="term" value="C:cell periphery"/>
    <property type="evidence" value="ECO:0007669"/>
    <property type="project" value="UniProtKB-ARBA"/>
</dbReference>
<feature type="non-terminal residue" evidence="7">
    <location>
        <position position="267"/>
    </location>
</feature>
<keyword evidence="5" id="KW-0009">Actin-binding</keyword>
<reference evidence="7 8" key="1">
    <citation type="submission" date="2018-11" db="EMBL/GenBank/DDBJ databases">
        <authorList>
            <consortium name="Pathogen Informatics"/>
        </authorList>
    </citation>
    <scope>NUCLEOTIDE SEQUENCE [LARGE SCALE GENOMIC DNA]</scope>
</reference>
<feature type="region of interest" description="Disordered" evidence="6">
    <location>
        <begin position="227"/>
        <end position="267"/>
    </location>
</feature>
<dbReference type="PANTHER" id="PTHR46180">
    <property type="entry name" value="VINCULIN"/>
    <property type="match status" value="1"/>
</dbReference>
<evidence type="ECO:0000256" key="3">
    <source>
        <dbReference type="ARBA" id="ARBA00014125"/>
    </source>
</evidence>
<comment type="similarity">
    <text evidence="2">Belongs to the vinculin/alpha-catenin family.</text>
</comment>
<proteinExistence type="inferred from homology"/>
<sequence length="267" mass="29718">MTPQLVNAGKIRLHNQTDSAEQHFENLHRQYADALHRLRSHVDDAIDTHEFVRASENAMRRYTNRCEDAIADNYPQGMVDNTSQIARLGNRVLMAAQNEAENSEEPAYCDRVNSAANQVRSAIPPMVTQAKQVAMSPRDTGAANAWRSANDHLLDSVKAVGDAIAGIQNGRQSAYQDSLSRASPYQPPQANIPLFCTSPLNFQQTSQVLRTVPPQAPTPPVIHNKMIIREEIPAPPRPPPPVEISPPPRPPPPPEYDDEEETRAFWE</sequence>
<feature type="compositionally biased region" description="Pro residues" evidence="6">
    <location>
        <begin position="233"/>
        <end position="254"/>
    </location>
</feature>
<evidence type="ECO:0000256" key="4">
    <source>
        <dbReference type="ARBA" id="ARBA00022490"/>
    </source>
</evidence>
<protein>
    <recommendedName>
        <fullName evidence="3">Vinculin</fullName>
    </recommendedName>
</protein>
<dbReference type="EMBL" id="UYYB01003357">
    <property type="protein sequence ID" value="VDM66638.1"/>
    <property type="molecule type" value="Genomic_DNA"/>
</dbReference>
<evidence type="ECO:0000313" key="7">
    <source>
        <dbReference type="EMBL" id="VDM66638.1"/>
    </source>
</evidence>
<evidence type="ECO:0000256" key="1">
    <source>
        <dbReference type="ARBA" id="ARBA00004496"/>
    </source>
</evidence>
<dbReference type="Pfam" id="PF01044">
    <property type="entry name" value="Vinculin"/>
    <property type="match status" value="1"/>
</dbReference>
<dbReference type="GO" id="GO:0007155">
    <property type="term" value="P:cell adhesion"/>
    <property type="evidence" value="ECO:0007669"/>
    <property type="project" value="InterPro"/>
</dbReference>
<keyword evidence="4" id="KW-0963">Cytoplasm</keyword>
<dbReference type="SUPFAM" id="SSF47220">
    <property type="entry name" value="alpha-catenin/vinculin-like"/>
    <property type="match status" value="2"/>
</dbReference>
<dbReference type="Proteomes" id="UP000270094">
    <property type="component" value="Unassembled WGS sequence"/>
</dbReference>
<dbReference type="InterPro" id="IPR036723">
    <property type="entry name" value="Alpha-catenin/vinculin-like_sf"/>
</dbReference>
<evidence type="ECO:0000256" key="6">
    <source>
        <dbReference type="SAM" id="MobiDB-lite"/>
    </source>
</evidence>
<evidence type="ECO:0000256" key="5">
    <source>
        <dbReference type="ARBA" id="ARBA00023203"/>
    </source>
</evidence>
<dbReference type="AlphaFoldDB" id="A0A3P7KDM0"/>
<dbReference type="Gene3D" id="1.20.120.230">
    <property type="entry name" value="Alpha-catenin/vinculin-like"/>
    <property type="match status" value="1"/>
</dbReference>
<comment type="subcellular location">
    <subcellularLocation>
        <location evidence="1">Cytoplasm</location>
    </subcellularLocation>
</comment>
<dbReference type="Gene3D" id="1.20.120.810">
    <property type="entry name" value="Vinculin, Vh2 four-helix bundle"/>
    <property type="match status" value="1"/>
</dbReference>
<name>A0A3P7KDM0_STRVU</name>
<evidence type="ECO:0000256" key="2">
    <source>
        <dbReference type="ARBA" id="ARBA00008376"/>
    </source>
</evidence>
<dbReference type="GO" id="GO:0051015">
    <property type="term" value="F:actin filament binding"/>
    <property type="evidence" value="ECO:0007669"/>
    <property type="project" value="InterPro"/>
</dbReference>
<gene>
    <name evidence="7" type="ORF">SVUK_LOCUS1636</name>
</gene>
<dbReference type="InterPro" id="IPR006077">
    <property type="entry name" value="Vinculin/catenin"/>
</dbReference>
<dbReference type="GO" id="GO:0005737">
    <property type="term" value="C:cytoplasm"/>
    <property type="evidence" value="ECO:0007669"/>
    <property type="project" value="UniProtKB-SubCell"/>
</dbReference>
<dbReference type="InterPro" id="IPR017997">
    <property type="entry name" value="Vinculin"/>
</dbReference>
<dbReference type="PRINTS" id="PR00806">
    <property type="entry name" value="VINCULIN"/>
</dbReference>
<organism evidence="7 8">
    <name type="scientific">Strongylus vulgaris</name>
    <name type="common">Blood worm</name>
    <dbReference type="NCBI Taxonomy" id="40348"/>
    <lineage>
        <taxon>Eukaryota</taxon>
        <taxon>Metazoa</taxon>
        <taxon>Ecdysozoa</taxon>
        <taxon>Nematoda</taxon>
        <taxon>Chromadorea</taxon>
        <taxon>Rhabditida</taxon>
        <taxon>Rhabditina</taxon>
        <taxon>Rhabditomorpha</taxon>
        <taxon>Strongyloidea</taxon>
        <taxon>Strongylidae</taxon>
        <taxon>Strongylus</taxon>
    </lineage>
</organism>
<accession>A0A3P7KDM0</accession>